<dbReference type="GO" id="GO:0020037">
    <property type="term" value="F:heme binding"/>
    <property type="evidence" value="ECO:0007669"/>
    <property type="project" value="InterPro"/>
</dbReference>
<evidence type="ECO:0000256" key="5">
    <source>
        <dbReference type="ARBA" id="ARBA00022723"/>
    </source>
</evidence>
<keyword evidence="7 11" id="KW-0560">Oxidoreductase</keyword>
<keyword evidence="12" id="KW-0472">Membrane</keyword>
<evidence type="ECO:0000256" key="9">
    <source>
        <dbReference type="ARBA" id="ARBA00043906"/>
    </source>
</evidence>
<dbReference type="PRINTS" id="PR00463">
    <property type="entry name" value="EP450I"/>
</dbReference>
<dbReference type="GO" id="GO:0016705">
    <property type="term" value="F:oxidoreductase activity, acting on paired donors, with incorporation or reduction of molecular oxygen"/>
    <property type="evidence" value="ECO:0007669"/>
    <property type="project" value="InterPro"/>
</dbReference>
<evidence type="ECO:0000256" key="8">
    <source>
        <dbReference type="ARBA" id="ARBA00023004"/>
    </source>
</evidence>
<evidence type="ECO:0000256" key="7">
    <source>
        <dbReference type="ARBA" id="ARBA00023002"/>
    </source>
</evidence>
<keyword evidence="5 10" id="KW-0479">Metal-binding</keyword>
<dbReference type="GO" id="GO:0005789">
    <property type="term" value="C:endoplasmic reticulum membrane"/>
    <property type="evidence" value="ECO:0007669"/>
    <property type="project" value="UniProtKB-SubCell"/>
</dbReference>
<evidence type="ECO:0000256" key="10">
    <source>
        <dbReference type="PIRSR" id="PIRSR602401-1"/>
    </source>
</evidence>
<evidence type="ECO:0000256" key="11">
    <source>
        <dbReference type="RuleBase" id="RU000461"/>
    </source>
</evidence>
<dbReference type="SUPFAM" id="SSF48264">
    <property type="entry name" value="Cytochrome P450"/>
    <property type="match status" value="1"/>
</dbReference>
<evidence type="ECO:0000313" key="13">
    <source>
        <dbReference type="EMBL" id="EDV24440.1"/>
    </source>
</evidence>
<dbReference type="PhylomeDB" id="B3RXJ7"/>
<comment type="subcellular location">
    <subcellularLocation>
        <location evidence="2">Endoplasmic reticulum membrane</location>
        <topology evidence="2">Peripheral membrane protein</topology>
    </subcellularLocation>
    <subcellularLocation>
        <location evidence="1">Microsome membrane</location>
        <topology evidence="1">Peripheral membrane protein</topology>
    </subcellularLocation>
</comment>
<keyword evidence="6" id="KW-0256">Endoplasmic reticulum</keyword>
<evidence type="ECO:0000256" key="2">
    <source>
        <dbReference type="ARBA" id="ARBA00004406"/>
    </source>
</evidence>
<dbReference type="InterPro" id="IPR036396">
    <property type="entry name" value="Cyt_P450_sf"/>
</dbReference>
<dbReference type="KEGG" id="tad:TRIADDRAFT_25372"/>
<dbReference type="InterPro" id="IPR017972">
    <property type="entry name" value="Cyt_P450_CS"/>
</dbReference>
<comment type="similarity">
    <text evidence="3 11">Belongs to the cytochrome P450 family.</text>
</comment>
<comment type="function">
    <text evidence="9">Cytochromes P450 are a group of heme-thiolate monooxygenases. They oxidize a variety of structurally unrelated compounds, including steroids, fatty acids, and xenobiotics.</text>
</comment>
<gene>
    <name evidence="13" type="ORF">TRIADDRAFT_25372</name>
</gene>
<dbReference type="OMA" id="IDACAYG"/>
<evidence type="ECO:0000256" key="3">
    <source>
        <dbReference type="ARBA" id="ARBA00010617"/>
    </source>
</evidence>
<evidence type="ECO:0008006" key="15">
    <source>
        <dbReference type="Google" id="ProtNLM"/>
    </source>
</evidence>
<accession>B3RXJ7</accession>
<dbReference type="RefSeq" id="XP_002112330.1">
    <property type="nucleotide sequence ID" value="XM_002112294.1"/>
</dbReference>
<dbReference type="EMBL" id="DS985245">
    <property type="protein sequence ID" value="EDV24440.1"/>
    <property type="molecule type" value="Genomic_DNA"/>
</dbReference>
<protein>
    <recommendedName>
        <fullName evidence="15">Cytochrome P450</fullName>
    </recommendedName>
</protein>
<keyword evidence="12" id="KW-1133">Transmembrane helix</keyword>
<dbReference type="InterPro" id="IPR001128">
    <property type="entry name" value="Cyt_P450"/>
</dbReference>
<dbReference type="PROSITE" id="PS00086">
    <property type="entry name" value="CYTOCHROME_P450"/>
    <property type="match status" value="1"/>
</dbReference>
<dbReference type="CTD" id="6753974"/>
<dbReference type="GO" id="GO:0005506">
    <property type="term" value="F:iron ion binding"/>
    <property type="evidence" value="ECO:0007669"/>
    <property type="project" value="InterPro"/>
</dbReference>
<comment type="cofactor">
    <cofactor evidence="10">
        <name>heme</name>
        <dbReference type="ChEBI" id="CHEBI:30413"/>
    </cofactor>
</comment>
<keyword evidence="4 10" id="KW-0349">Heme</keyword>
<evidence type="ECO:0000313" key="14">
    <source>
        <dbReference type="Proteomes" id="UP000009022"/>
    </source>
</evidence>
<dbReference type="Gene3D" id="1.10.630.10">
    <property type="entry name" value="Cytochrome P450"/>
    <property type="match status" value="1"/>
</dbReference>
<dbReference type="HOGENOM" id="CLU_001570_5_2_1"/>
<reference evidence="13 14" key="1">
    <citation type="journal article" date="2008" name="Nature">
        <title>The Trichoplax genome and the nature of placozoans.</title>
        <authorList>
            <person name="Srivastava M."/>
            <person name="Begovic E."/>
            <person name="Chapman J."/>
            <person name="Putnam N.H."/>
            <person name="Hellsten U."/>
            <person name="Kawashima T."/>
            <person name="Kuo A."/>
            <person name="Mitros T."/>
            <person name="Salamov A."/>
            <person name="Carpenter M.L."/>
            <person name="Signorovitch A.Y."/>
            <person name="Moreno M.A."/>
            <person name="Kamm K."/>
            <person name="Grimwood J."/>
            <person name="Schmutz J."/>
            <person name="Shapiro H."/>
            <person name="Grigoriev I.V."/>
            <person name="Buss L.W."/>
            <person name="Schierwater B."/>
            <person name="Dellaporta S.L."/>
            <person name="Rokhsar D.S."/>
        </authorList>
    </citation>
    <scope>NUCLEOTIDE SEQUENCE [LARGE SCALE GENOMIC DNA]</scope>
    <source>
        <strain evidence="13 14">Grell-BS-1999</strain>
    </source>
</reference>
<evidence type="ECO:0000256" key="6">
    <source>
        <dbReference type="ARBA" id="ARBA00022848"/>
    </source>
</evidence>
<dbReference type="FunFam" id="1.10.630.10:FF:000042">
    <property type="entry name" value="Cytochrome P450"/>
    <property type="match status" value="1"/>
</dbReference>
<dbReference type="CDD" id="cd11055">
    <property type="entry name" value="CYP3A-like"/>
    <property type="match status" value="1"/>
</dbReference>
<dbReference type="PANTHER" id="PTHR24302:SF15">
    <property type="entry name" value="FATTY-ACID PEROXYGENASE"/>
    <property type="match status" value="1"/>
</dbReference>
<keyword evidence="8 10" id="KW-0408">Iron</keyword>
<sequence>MAWSSILFVQIILVCIVSSGFLLCYKLFIIPYVKMKKMNLKGPPFKPLIGNLLDYGITKQHIAQIKLREKYGDIYGTQFFQIPTIWIGDPDILKMVMVKEFSNFPNRYSFAKALNPLDKGLPELKDQSWHRIRNVVLPTFSSSKLKLIYPYICEMGNHLVESLISNADGNGRAIEFCQPCSKFTIEIILATAFGIEIDNLAEKEKLTRATNIVFGSQPSALFLLLFTSVRLFKMIEPIFGEGLASLEYITKVTTKIIKQRRRNMEAGIECRKDFLQQIIEAGDQDKLNDDEIVGQAFIFLTAGFHTISNTLSFACYLLATNPDKQQKLYQEIESIFSADQDIDYDTLFELSYLNMVVLETMRIYPAGFFINRDIKEDKTINGIHFAKGAMLAVPIYAIHHNPKLWPDPDKFIPERFTEEEKVKRHPFSYIPFGDGPRNCIGMRLALLEVKLAVAKIVQKMELLTTEKTEIPLEMETGTNLTAPNGIYLAVRKRH</sequence>
<dbReference type="InterPro" id="IPR050705">
    <property type="entry name" value="Cytochrome_P450_3A"/>
</dbReference>
<dbReference type="eggNOG" id="KOG0158">
    <property type="taxonomic scope" value="Eukaryota"/>
</dbReference>
<dbReference type="AlphaFoldDB" id="B3RXJ7"/>
<dbReference type="GeneID" id="6753974"/>
<keyword evidence="6" id="KW-0492">Microsome</keyword>
<feature type="binding site" description="axial binding residue" evidence="10">
    <location>
        <position position="439"/>
    </location>
    <ligand>
        <name>heme</name>
        <dbReference type="ChEBI" id="CHEBI:30413"/>
    </ligand>
    <ligandPart>
        <name>Fe</name>
        <dbReference type="ChEBI" id="CHEBI:18248"/>
    </ligandPart>
</feature>
<keyword evidence="12" id="KW-0812">Transmembrane</keyword>
<feature type="transmembrane region" description="Helical" evidence="12">
    <location>
        <begin position="6"/>
        <end position="28"/>
    </location>
</feature>
<dbReference type="FunCoup" id="B3RXJ7">
    <property type="interactions" value="90"/>
</dbReference>
<dbReference type="Pfam" id="PF00067">
    <property type="entry name" value="p450"/>
    <property type="match status" value="1"/>
</dbReference>
<evidence type="ECO:0000256" key="1">
    <source>
        <dbReference type="ARBA" id="ARBA00004174"/>
    </source>
</evidence>
<dbReference type="InParanoid" id="B3RXJ7"/>
<dbReference type="Proteomes" id="UP000009022">
    <property type="component" value="Unassembled WGS sequence"/>
</dbReference>
<name>B3RXJ7_TRIAD</name>
<dbReference type="PRINTS" id="PR00385">
    <property type="entry name" value="P450"/>
</dbReference>
<keyword evidence="11" id="KW-0503">Monooxygenase</keyword>
<keyword evidence="14" id="KW-1185">Reference proteome</keyword>
<dbReference type="InterPro" id="IPR002401">
    <property type="entry name" value="Cyt_P450_E_grp-I"/>
</dbReference>
<proteinExistence type="inferred from homology"/>
<dbReference type="GO" id="GO:0004497">
    <property type="term" value="F:monooxygenase activity"/>
    <property type="evidence" value="ECO:0007669"/>
    <property type="project" value="UniProtKB-KW"/>
</dbReference>
<organism evidence="13 14">
    <name type="scientific">Trichoplax adhaerens</name>
    <name type="common">Trichoplax reptans</name>
    <dbReference type="NCBI Taxonomy" id="10228"/>
    <lineage>
        <taxon>Eukaryota</taxon>
        <taxon>Metazoa</taxon>
        <taxon>Placozoa</taxon>
        <taxon>Uniplacotomia</taxon>
        <taxon>Trichoplacea</taxon>
        <taxon>Trichoplacidae</taxon>
        <taxon>Trichoplax</taxon>
    </lineage>
</organism>
<evidence type="ECO:0000256" key="4">
    <source>
        <dbReference type="ARBA" id="ARBA00022617"/>
    </source>
</evidence>
<dbReference type="OrthoDB" id="2789670at2759"/>
<dbReference type="PANTHER" id="PTHR24302">
    <property type="entry name" value="CYTOCHROME P450 FAMILY 3"/>
    <property type="match status" value="1"/>
</dbReference>
<evidence type="ECO:0000256" key="12">
    <source>
        <dbReference type="SAM" id="Phobius"/>
    </source>
</evidence>
<dbReference type="STRING" id="10228.B3RXJ7"/>